<dbReference type="AlphaFoldDB" id="A0A165ZF75"/>
<accession>A0A165ZF75</accession>
<protein>
    <submittedName>
        <fullName evidence="2">Uncharacterized protein</fullName>
    </submittedName>
</protein>
<name>A0A165ZF75_9EURY</name>
<dbReference type="Proteomes" id="UP000077066">
    <property type="component" value="Unassembled WGS sequence"/>
</dbReference>
<dbReference type="PATRIC" id="fig|55758.3.peg.1902"/>
<keyword evidence="1" id="KW-0812">Transmembrane</keyword>
<keyword evidence="3" id="KW-1185">Reference proteome</keyword>
<dbReference type="RefSeq" id="WP_066973608.1">
    <property type="nucleotide sequence ID" value="NZ_LWMT01000268.1"/>
</dbReference>
<feature type="transmembrane region" description="Helical" evidence="1">
    <location>
        <begin position="101"/>
        <end position="119"/>
    </location>
</feature>
<feature type="transmembrane region" description="Helical" evidence="1">
    <location>
        <begin position="12"/>
        <end position="30"/>
    </location>
</feature>
<evidence type="ECO:0000313" key="3">
    <source>
        <dbReference type="Proteomes" id="UP000077066"/>
    </source>
</evidence>
<feature type="transmembrane region" description="Helical" evidence="1">
    <location>
        <begin position="139"/>
        <end position="158"/>
    </location>
</feature>
<feature type="transmembrane region" description="Helical" evidence="1">
    <location>
        <begin position="50"/>
        <end position="70"/>
    </location>
</feature>
<keyword evidence="1" id="KW-1133">Transmembrane helix</keyword>
<proteinExistence type="predicted"/>
<feature type="transmembrane region" description="Helical" evidence="1">
    <location>
        <begin position="77"/>
        <end position="95"/>
    </location>
</feature>
<organism evidence="2 3">
    <name type="scientific">Methanobrevibacter filiformis</name>
    <dbReference type="NCBI Taxonomy" id="55758"/>
    <lineage>
        <taxon>Archaea</taxon>
        <taxon>Methanobacteriati</taxon>
        <taxon>Methanobacteriota</taxon>
        <taxon>Methanomada group</taxon>
        <taxon>Methanobacteria</taxon>
        <taxon>Methanobacteriales</taxon>
        <taxon>Methanobacteriaceae</taxon>
        <taxon>Methanobrevibacter</taxon>
    </lineage>
</organism>
<feature type="transmembrane region" description="Helical" evidence="1">
    <location>
        <begin position="164"/>
        <end position="182"/>
    </location>
</feature>
<dbReference type="EMBL" id="LWMT01000268">
    <property type="protein sequence ID" value="KZX10633.1"/>
    <property type="molecule type" value="Genomic_DNA"/>
</dbReference>
<comment type="caution">
    <text evidence="2">The sequence shown here is derived from an EMBL/GenBank/DDBJ whole genome shotgun (WGS) entry which is preliminary data.</text>
</comment>
<keyword evidence="1" id="KW-0472">Membrane</keyword>
<evidence type="ECO:0000256" key="1">
    <source>
        <dbReference type="SAM" id="Phobius"/>
    </source>
</evidence>
<evidence type="ECO:0000313" key="2">
    <source>
        <dbReference type="EMBL" id="KZX10633.1"/>
    </source>
</evidence>
<gene>
    <name evidence="2" type="ORF">MBFIL_16900</name>
</gene>
<reference evidence="2 3" key="1">
    <citation type="submission" date="2016-04" db="EMBL/GenBank/DDBJ databases">
        <title>Genome sequence of Methanobrevibacter filiformis DSM 11501.</title>
        <authorList>
            <person name="Poehlein A."/>
            <person name="Seedorf H."/>
            <person name="Daniel R."/>
        </authorList>
    </citation>
    <scope>NUCLEOTIDE SEQUENCE [LARGE SCALE GENOMIC DNA]</scope>
    <source>
        <strain evidence="2 3">DSM 11501</strain>
    </source>
</reference>
<sequence>MFNLDLKWKSIIFSILCVPLLIIVLLYYYYFLGFPDNSWFLNQTFINNWFYIIFLIFIPLPFLGVMLSEIGSLEKGIVFFIFLFLVFDIIQYSPLGLDSDQLFITLILAAFIIFSLDSMNFSINSRNNSPKIPLNNNQVVFNMTLIIITIICLFASYITDIYYIFLTIDYILIIILILLVLYKYRIKEML</sequence>